<evidence type="ECO:0000256" key="7">
    <source>
        <dbReference type="PIRNR" id="PIRNR001217"/>
    </source>
</evidence>
<keyword evidence="8" id="KW-0812">Transmembrane</keyword>
<accession>A0ABX2CY73</accession>
<keyword evidence="7" id="KW-0997">Cell inner membrane</keyword>
<sequence length="606" mass="66104">MKDFLKYTCASLLGTFLGLLLLGSIGLGGLVLLIALAASSSKDSGPQVKDKSVLVLDLSLNITDSKPSRSTSAAIEEVLSEDSGDTVTLRTVLDAIESAKKDPKIVGIYLEGSSDSSSSGFANLKEVRSALQRFRDAKKPIFAYQMDWSERDYYLGSVANTIAINPYGALELNGFSSQAMFFTGALEKYGLGVQVTRVGKYKSAVEPFLLTKMSPENRQQTQKLLGDMWGEYLKTVGPNRKVTVPQLQAVADKGGTLMADEALKSKLVDKVVYFDEIASELKKLTGTDREHKSFKQISLKNYARIADDKNSTRADKKNQIAILYAEGEIVDGEGGPTKVGGDRIALEMRKIREDDDVKAVVLRVNSPGGSATAAEVIGREVMLTGKKKPVIVSMGNLAASGGYWIAMGSSRIFAEPNTITGSIGVFGMLFNAQKLAANNGLTWDVVKTGRFADTNTVSRPKNPQELANIQRIVDRIYDRFITKVADSRKLPKNKVQEIAQGRVWSGTAAKQLGLVDEIGGLEDAVKEAAKQAKLGDNWQLEEYPKRRSFEERILERLSGVRVLKPAAKLDPLTAEVKKMQDELAAIGSMNDPQGIYVRLPFNLRID</sequence>
<dbReference type="NCBIfam" id="TIGR00705">
    <property type="entry name" value="SppA_67K"/>
    <property type="match status" value="1"/>
</dbReference>
<comment type="subcellular location">
    <subcellularLocation>
        <location evidence="7">Cell inner membrane</location>
    </subcellularLocation>
    <subcellularLocation>
        <location evidence="1">Membrane</location>
    </subcellularLocation>
</comment>
<protein>
    <recommendedName>
        <fullName evidence="7">Protease 4</fullName>
        <ecNumber evidence="7">3.4.21.-</ecNumber>
    </recommendedName>
    <alternativeName>
        <fullName evidence="7">Endopeptidase IV</fullName>
    </alternativeName>
    <alternativeName>
        <fullName evidence="7">Protease IV</fullName>
    </alternativeName>
    <alternativeName>
        <fullName evidence="7">Signal peptide peptidase</fullName>
    </alternativeName>
</protein>
<dbReference type="PANTHER" id="PTHR33209:SF1">
    <property type="entry name" value="PEPTIDASE S49 DOMAIN-CONTAINING PROTEIN"/>
    <property type="match status" value="1"/>
</dbReference>
<evidence type="ECO:0000256" key="4">
    <source>
        <dbReference type="ARBA" id="ARBA00022801"/>
    </source>
</evidence>
<dbReference type="InterPro" id="IPR004635">
    <property type="entry name" value="Pept_S49_SppA"/>
</dbReference>
<dbReference type="Pfam" id="PF01343">
    <property type="entry name" value="Peptidase_S49"/>
    <property type="match status" value="2"/>
</dbReference>
<feature type="domain" description="Peptidase S49" evidence="9">
    <location>
        <begin position="134"/>
        <end position="286"/>
    </location>
</feature>
<dbReference type="GO" id="GO:0006508">
    <property type="term" value="P:proteolysis"/>
    <property type="evidence" value="ECO:0007669"/>
    <property type="project" value="UniProtKB-KW"/>
</dbReference>
<dbReference type="NCBIfam" id="TIGR00706">
    <property type="entry name" value="SppA_dom"/>
    <property type="match status" value="1"/>
</dbReference>
<dbReference type="InterPro" id="IPR002142">
    <property type="entry name" value="Peptidase_S49"/>
</dbReference>
<dbReference type="EC" id="3.4.21.-" evidence="7"/>
<keyword evidence="3 7" id="KW-0645">Protease</keyword>
<keyword evidence="11" id="KW-1185">Reference proteome</keyword>
<feature type="transmembrane region" description="Helical" evidence="8">
    <location>
        <begin position="12"/>
        <end position="38"/>
    </location>
</feature>
<evidence type="ECO:0000313" key="10">
    <source>
        <dbReference type="EMBL" id="NQE34878.1"/>
    </source>
</evidence>
<evidence type="ECO:0000256" key="6">
    <source>
        <dbReference type="ARBA" id="ARBA00023136"/>
    </source>
</evidence>
<dbReference type="Gene3D" id="6.20.330.10">
    <property type="match status" value="1"/>
</dbReference>
<dbReference type="CDD" id="cd07023">
    <property type="entry name" value="S49_Sppa_N_C"/>
    <property type="match status" value="1"/>
</dbReference>
<comment type="caution">
    <text evidence="10">The sequence shown here is derived from an EMBL/GenBank/DDBJ whole genome shotgun (WGS) entry which is preliminary data.</text>
</comment>
<organism evidence="10 11">
    <name type="scientific">Microcoleus asticus IPMA8</name>
    <dbReference type="NCBI Taxonomy" id="2563858"/>
    <lineage>
        <taxon>Bacteria</taxon>
        <taxon>Bacillati</taxon>
        <taxon>Cyanobacteriota</taxon>
        <taxon>Cyanophyceae</taxon>
        <taxon>Oscillatoriophycideae</taxon>
        <taxon>Oscillatoriales</taxon>
        <taxon>Microcoleaceae</taxon>
        <taxon>Microcoleus</taxon>
        <taxon>Microcoleus asticus</taxon>
    </lineage>
</organism>
<keyword evidence="5" id="KW-0720">Serine protease</keyword>
<evidence type="ECO:0000313" key="11">
    <source>
        <dbReference type="Proteomes" id="UP000702425"/>
    </source>
</evidence>
<evidence type="ECO:0000256" key="3">
    <source>
        <dbReference type="ARBA" id="ARBA00022670"/>
    </source>
</evidence>
<keyword evidence="7" id="KW-1003">Cell membrane</keyword>
<reference evidence="10 11" key="1">
    <citation type="journal article" date="2020" name="Sci. Rep.">
        <title>A novel cyanobacterial geosmin producer, revising GeoA distribution and dispersion patterns in Bacteria.</title>
        <authorList>
            <person name="Churro C."/>
            <person name="Semedo-Aguiar A.P."/>
            <person name="Silva A.D."/>
            <person name="Pereira-Leal J.B."/>
            <person name="Leite R.B."/>
        </authorList>
    </citation>
    <scope>NUCLEOTIDE SEQUENCE [LARGE SCALE GENOMIC DNA]</scope>
    <source>
        <strain evidence="10 11">IPMA8</strain>
    </source>
</reference>
<keyword evidence="4 7" id="KW-0378">Hydrolase</keyword>
<dbReference type="PIRSF" id="PIRSF001217">
    <property type="entry name" value="Protease_4_SppA"/>
    <property type="match status" value="1"/>
</dbReference>
<dbReference type="SUPFAM" id="SSF52096">
    <property type="entry name" value="ClpP/crotonase"/>
    <property type="match status" value="2"/>
</dbReference>
<keyword evidence="6 7" id="KW-0472">Membrane</keyword>
<feature type="domain" description="Peptidase S49" evidence="9">
    <location>
        <begin position="386"/>
        <end position="534"/>
    </location>
</feature>
<evidence type="ECO:0000256" key="8">
    <source>
        <dbReference type="SAM" id="Phobius"/>
    </source>
</evidence>
<proteinExistence type="inferred from homology"/>
<dbReference type="Proteomes" id="UP000702425">
    <property type="component" value="Unassembled WGS sequence"/>
</dbReference>
<dbReference type="GO" id="GO:0008233">
    <property type="term" value="F:peptidase activity"/>
    <property type="evidence" value="ECO:0007669"/>
    <property type="project" value="UniProtKB-KW"/>
</dbReference>
<comment type="similarity">
    <text evidence="2 7">Belongs to the peptidase S49 family.</text>
</comment>
<dbReference type="InterPro" id="IPR029045">
    <property type="entry name" value="ClpP/crotonase-like_dom_sf"/>
</dbReference>
<evidence type="ECO:0000259" key="9">
    <source>
        <dbReference type="Pfam" id="PF01343"/>
    </source>
</evidence>
<evidence type="ECO:0000256" key="1">
    <source>
        <dbReference type="ARBA" id="ARBA00004370"/>
    </source>
</evidence>
<gene>
    <name evidence="10" type="primary">sppA_2</name>
    <name evidence="10" type="ORF">E5S67_02607</name>
</gene>
<dbReference type="EMBL" id="SRRZ01000041">
    <property type="protein sequence ID" value="NQE34878.1"/>
    <property type="molecule type" value="Genomic_DNA"/>
</dbReference>
<evidence type="ECO:0000256" key="5">
    <source>
        <dbReference type="ARBA" id="ARBA00022825"/>
    </source>
</evidence>
<evidence type="ECO:0000256" key="2">
    <source>
        <dbReference type="ARBA" id="ARBA00008683"/>
    </source>
</evidence>
<dbReference type="CDD" id="cd07018">
    <property type="entry name" value="S49_SppA_67K_type"/>
    <property type="match status" value="1"/>
</dbReference>
<keyword evidence="8" id="KW-1133">Transmembrane helix</keyword>
<dbReference type="Gene3D" id="3.90.226.10">
    <property type="entry name" value="2-enoyl-CoA Hydratase, Chain A, domain 1"/>
    <property type="match status" value="3"/>
</dbReference>
<dbReference type="InterPro" id="IPR047272">
    <property type="entry name" value="S49_SppA_C"/>
</dbReference>
<dbReference type="PANTHER" id="PTHR33209">
    <property type="entry name" value="PROTEASE 4"/>
    <property type="match status" value="1"/>
</dbReference>
<name>A0ABX2CY73_9CYAN</name>
<dbReference type="InterPro" id="IPR047217">
    <property type="entry name" value="S49_SppA_67K_type_N"/>
</dbReference>
<dbReference type="InterPro" id="IPR004634">
    <property type="entry name" value="Pept_S49_pIV"/>
</dbReference>
<dbReference type="RefSeq" id="WP_172187818.1">
    <property type="nucleotide sequence ID" value="NZ_CAWPPK010000254.1"/>
</dbReference>